<keyword evidence="6" id="KW-1185">Reference proteome</keyword>
<evidence type="ECO:0000256" key="1">
    <source>
        <dbReference type="SAM" id="MobiDB-lite"/>
    </source>
</evidence>
<name>A0AAU9G5R6_DROMD</name>
<protein>
    <submittedName>
        <fullName evidence="5">Uncharacterized protein</fullName>
    </submittedName>
</protein>
<dbReference type="AlphaFoldDB" id="A0AAU9G5R6"/>
<accession>A0AAU9G5R6</accession>
<dbReference type="EMBL" id="AP029266">
    <property type="protein sequence ID" value="BFG02900.1"/>
    <property type="molecule type" value="Genomic_DNA"/>
</dbReference>
<feature type="compositionally biased region" description="Basic and acidic residues" evidence="1">
    <location>
        <begin position="34"/>
        <end position="47"/>
    </location>
</feature>
<dbReference type="EMBL" id="AP029266">
    <property type="protein sequence ID" value="BFG02898.1"/>
    <property type="molecule type" value="Genomic_DNA"/>
</dbReference>
<feature type="compositionally biased region" description="Low complexity" evidence="1">
    <location>
        <begin position="48"/>
        <end position="57"/>
    </location>
</feature>
<feature type="region of interest" description="Disordered" evidence="1">
    <location>
        <begin position="34"/>
        <end position="59"/>
    </location>
</feature>
<feature type="transmembrane region" description="Helical" evidence="2">
    <location>
        <begin position="115"/>
        <end position="135"/>
    </location>
</feature>
<reference evidence="5 6" key="1">
    <citation type="submission" date="2024-02" db="EMBL/GenBank/DDBJ databases">
        <title>A chromosome-level genome assembly of Drosophila madeirensis, a fruit fly species endemic to Madeira island.</title>
        <authorList>
            <person name="Tomihara K."/>
            <person name="Llopart A."/>
            <person name="Yamamoto D."/>
        </authorList>
    </citation>
    <scope>NUCLEOTIDE SEQUENCE [LARGE SCALE GENOMIC DNA]</scope>
    <source>
        <strain evidence="5 6">RF1</strain>
    </source>
</reference>
<keyword evidence="2" id="KW-1133">Transmembrane helix</keyword>
<keyword evidence="2" id="KW-0472">Membrane</keyword>
<evidence type="ECO:0000256" key="2">
    <source>
        <dbReference type="SAM" id="Phobius"/>
    </source>
</evidence>
<organism evidence="5 6">
    <name type="scientific">Drosophila madeirensis</name>
    <name type="common">Fruit fly</name>
    <dbReference type="NCBI Taxonomy" id="30013"/>
    <lineage>
        <taxon>Eukaryota</taxon>
        <taxon>Metazoa</taxon>
        <taxon>Ecdysozoa</taxon>
        <taxon>Arthropoda</taxon>
        <taxon>Hexapoda</taxon>
        <taxon>Insecta</taxon>
        <taxon>Pterygota</taxon>
        <taxon>Neoptera</taxon>
        <taxon>Endopterygota</taxon>
        <taxon>Diptera</taxon>
        <taxon>Brachycera</taxon>
        <taxon>Muscomorpha</taxon>
        <taxon>Ephydroidea</taxon>
        <taxon>Drosophilidae</taxon>
        <taxon>Drosophila</taxon>
        <taxon>Sophophora</taxon>
    </lineage>
</organism>
<dbReference type="Proteomes" id="UP001500889">
    <property type="component" value="Chromosome A"/>
</dbReference>
<evidence type="ECO:0000313" key="5">
    <source>
        <dbReference type="EMBL" id="BFG02900.1"/>
    </source>
</evidence>
<evidence type="ECO:0000313" key="4">
    <source>
        <dbReference type="EMBL" id="BFG02898.1"/>
    </source>
</evidence>
<evidence type="ECO:0000313" key="6">
    <source>
        <dbReference type="Proteomes" id="UP001500889"/>
    </source>
</evidence>
<evidence type="ECO:0000313" key="3">
    <source>
        <dbReference type="EMBL" id="BFG02896.1"/>
    </source>
</evidence>
<sequence length="154" mass="17524">MWQPEENPALPDLSIVDGPLLELLNEDLVWLKDETPPPHRKQMRDGETQTQTQTQTQCSLQVSKSTQTSFYVPKPWQADRGLVALLAATRRQADAKFHQVSKATQVQPMMVRKSALYVVDMLFIFSLAYTLYSALSADPVSWLKETITQLFPNM</sequence>
<proteinExistence type="predicted"/>
<dbReference type="EMBL" id="AP029266">
    <property type="protein sequence ID" value="BFG02896.1"/>
    <property type="molecule type" value="Genomic_DNA"/>
</dbReference>
<gene>
    <name evidence="3" type="ORF">DMAD_02272</name>
    <name evidence="4" type="ORF">DMAD_02274</name>
    <name evidence="5" type="ORF">DMAD_02276</name>
</gene>
<keyword evidence="2" id="KW-0812">Transmembrane</keyword>